<dbReference type="EMBL" id="OOIN01000004">
    <property type="protein sequence ID" value="SPO22882.1"/>
    <property type="molecule type" value="Genomic_DNA"/>
</dbReference>
<keyword evidence="2" id="KW-1185">Reference proteome</keyword>
<sequence>MSRARAPAVLKQVVVMRELLERPAVAVDIDEAIGRRERYLWAESSHVKRKIEDVGGWQVVGAKRVRVGWASSRGLRIGMRWGRKVWGEWNELSELPPESKACRM</sequence>
<accession>A0A5C3DXG0</accession>
<protein>
    <submittedName>
        <fullName evidence="1">Uncharacterized protein</fullName>
    </submittedName>
</protein>
<evidence type="ECO:0000313" key="1">
    <source>
        <dbReference type="EMBL" id="SPO22882.1"/>
    </source>
</evidence>
<dbReference type="Proteomes" id="UP000324022">
    <property type="component" value="Unassembled WGS sequence"/>
</dbReference>
<name>A0A5C3DXG0_9BASI</name>
<organism evidence="1 2">
    <name type="scientific">Ustilago trichophora</name>
    <dbReference type="NCBI Taxonomy" id="86804"/>
    <lineage>
        <taxon>Eukaryota</taxon>
        <taxon>Fungi</taxon>
        <taxon>Dikarya</taxon>
        <taxon>Basidiomycota</taxon>
        <taxon>Ustilaginomycotina</taxon>
        <taxon>Ustilaginomycetes</taxon>
        <taxon>Ustilaginales</taxon>
        <taxon>Ustilaginaceae</taxon>
        <taxon>Ustilago</taxon>
    </lineage>
</organism>
<reference evidence="1 2" key="1">
    <citation type="submission" date="2018-03" db="EMBL/GenBank/DDBJ databases">
        <authorList>
            <person name="Guldener U."/>
        </authorList>
    </citation>
    <scope>NUCLEOTIDE SEQUENCE [LARGE SCALE GENOMIC DNA]</scope>
    <source>
        <strain evidence="1 2">NBRC100155</strain>
    </source>
</reference>
<evidence type="ECO:0000313" key="2">
    <source>
        <dbReference type="Proteomes" id="UP000324022"/>
    </source>
</evidence>
<dbReference type="AlphaFoldDB" id="A0A5C3DXG0"/>
<gene>
    <name evidence="1" type="ORF">UTRI_01560</name>
</gene>
<proteinExistence type="predicted"/>